<dbReference type="PROSITE" id="PS51352">
    <property type="entry name" value="THIOREDOXIN_2"/>
    <property type="match status" value="1"/>
</dbReference>
<dbReference type="AlphaFoldDB" id="A0A7S2XNR3"/>
<dbReference type="InterPro" id="IPR017937">
    <property type="entry name" value="Thioredoxin_CS"/>
</dbReference>
<sequence length="153" mass="16546">MTRLVHLCIAALAALATVDAFSSSFHGSRSFVSHRPNSRTSMSMRVLDLDSEALFDKTVKSAGDSLVVIDYSTTWCGPCKVIAPKFDELSDKYPDSVFCKVIGDASADASKLMKREGVRSVPSFHYFRNGERVEIVNGANAEAIEAAIVAHSA</sequence>
<feature type="domain" description="Thioredoxin" evidence="3">
    <location>
        <begin position="35"/>
        <end position="153"/>
    </location>
</feature>
<proteinExistence type="predicted"/>
<dbReference type="EMBL" id="HBHQ01014160">
    <property type="protein sequence ID" value="CAD9817611.1"/>
    <property type="molecule type" value="Transcribed_RNA"/>
</dbReference>
<keyword evidence="1" id="KW-1015">Disulfide bond</keyword>
<reference evidence="4" key="1">
    <citation type="submission" date="2021-01" db="EMBL/GenBank/DDBJ databases">
        <authorList>
            <person name="Corre E."/>
            <person name="Pelletier E."/>
            <person name="Niang G."/>
            <person name="Scheremetjew M."/>
            <person name="Finn R."/>
            <person name="Kale V."/>
            <person name="Holt S."/>
            <person name="Cochrane G."/>
            <person name="Meng A."/>
            <person name="Brown T."/>
            <person name="Cohen L."/>
        </authorList>
    </citation>
    <scope>NUCLEOTIDE SEQUENCE</scope>
    <source>
        <strain evidence="4">CCMP2084</strain>
    </source>
</reference>
<evidence type="ECO:0000256" key="1">
    <source>
        <dbReference type="ARBA" id="ARBA00023157"/>
    </source>
</evidence>
<dbReference type="Pfam" id="PF00085">
    <property type="entry name" value="Thioredoxin"/>
    <property type="match status" value="1"/>
</dbReference>
<keyword evidence="2" id="KW-0732">Signal</keyword>
<dbReference type="PROSITE" id="PS00194">
    <property type="entry name" value="THIOREDOXIN_1"/>
    <property type="match status" value="1"/>
</dbReference>
<organism evidence="4">
    <name type="scientific">Attheya septentrionalis</name>
    <dbReference type="NCBI Taxonomy" id="420275"/>
    <lineage>
        <taxon>Eukaryota</taxon>
        <taxon>Sar</taxon>
        <taxon>Stramenopiles</taxon>
        <taxon>Ochrophyta</taxon>
        <taxon>Bacillariophyta</taxon>
        <taxon>Coscinodiscophyceae</taxon>
        <taxon>Chaetocerotophycidae</taxon>
        <taxon>Chaetocerotales</taxon>
        <taxon>Attheyaceae</taxon>
        <taxon>Attheya</taxon>
    </lineage>
</organism>
<dbReference type="PANTHER" id="PTHR46115">
    <property type="entry name" value="THIOREDOXIN-LIKE PROTEIN 1"/>
    <property type="match status" value="1"/>
</dbReference>
<feature type="chain" id="PRO_5031426299" description="Thioredoxin domain-containing protein" evidence="2">
    <location>
        <begin position="21"/>
        <end position="153"/>
    </location>
</feature>
<dbReference type="InterPro" id="IPR036249">
    <property type="entry name" value="Thioredoxin-like_sf"/>
</dbReference>
<evidence type="ECO:0000259" key="3">
    <source>
        <dbReference type="PROSITE" id="PS51352"/>
    </source>
</evidence>
<dbReference type="CDD" id="cd02947">
    <property type="entry name" value="TRX_family"/>
    <property type="match status" value="1"/>
</dbReference>
<name>A0A7S2XNR3_9STRA</name>
<dbReference type="Gene3D" id="3.40.30.10">
    <property type="entry name" value="Glutaredoxin"/>
    <property type="match status" value="1"/>
</dbReference>
<dbReference type="PRINTS" id="PR00421">
    <property type="entry name" value="THIOREDOXIN"/>
</dbReference>
<accession>A0A7S2XNR3</accession>
<protein>
    <recommendedName>
        <fullName evidence="3">Thioredoxin domain-containing protein</fullName>
    </recommendedName>
</protein>
<feature type="signal peptide" evidence="2">
    <location>
        <begin position="1"/>
        <end position="20"/>
    </location>
</feature>
<dbReference type="SUPFAM" id="SSF52833">
    <property type="entry name" value="Thioredoxin-like"/>
    <property type="match status" value="1"/>
</dbReference>
<evidence type="ECO:0000313" key="4">
    <source>
        <dbReference type="EMBL" id="CAD9817611.1"/>
    </source>
</evidence>
<gene>
    <name evidence="4" type="ORF">ASEP1449_LOCUS9443</name>
</gene>
<evidence type="ECO:0000256" key="2">
    <source>
        <dbReference type="SAM" id="SignalP"/>
    </source>
</evidence>
<dbReference type="InterPro" id="IPR013766">
    <property type="entry name" value="Thioredoxin_domain"/>
</dbReference>